<name>J7KZ41_NOCAA</name>
<dbReference type="KEGG" id="nal:B005_2178"/>
<reference evidence="2 3" key="1">
    <citation type="journal article" date="2012" name="J. Bacteriol.">
        <title>Whole-Genome Sequence of Nocardiopsis alba Strain ATCC BAA-2165, Associated with Honeybees.</title>
        <authorList>
            <person name="Qiao J."/>
            <person name="Chen L."/>
            <person name="Li Y."/>
            <person name="Wang J."/>
            <person name="Zhang W."/>
            <person name="Chen S."/>
        </authorList>
    </citation>
    <scope>NUCLEOTIDE SEQUENCE [LARGE SCALE GENOMIC DNA]</scope>
    <source>
        <strain evidence="3">ATCC BAA-2165 / BE74</strain>
    </source>
</reference>
<dbReference type="AntiFam" id="ANF00057">
    <property type="entry name" value="Translation of E. coli type CRISPR repeat"/>
</dbReference>
<dbReference type="EMBL" id="CP003788">
    <property type="protein sequence ID" value="AFR05791.1"/>
    <property type="molecule type" value="Genomic_DNA"/>
</dbReference>
<dbReference type="Proteomes" id="UP000003779">
    <property type="component" value="Chromosome"/>
</dbReference>
<dbReference type="HOGENOM" id="CLU_2207255_0_0_11"/>
<feature type="compositionally biased region" description="Basic and acidic residues" evidence="1">
    <location>
        <begin position="80"/>
        <end position="89"/>
    </location>
</feature>
<protein>
    <submittedName>
        <fullName evidence="2">Uncharacterized protein</fullName>
    </submittedName>
</protein>
<dbReference type="STRING" id="1205910.B005_2178"/>
<feature type="region of interest" description="Disordered" evidence="1">
    <location>
        <begin position="1"/>
        <end position="107"/>
    </location>
</feature>
<organism evidence="2 3">
    <name type="scientific">Nocardiopsis alba (strain ATCC BAA-2165 / BE74)</name>
    <dbReference type="NCBI Taxonomy" id="1205910"/>
    <lineage>
        <taxon>Bacteria</taxon>
        <taxon>Bacillati</taxon>
        <taxon>Actinomycetota</taxon>
        <taxon>Actinomycetes</taxon>
        <taxon>Streptosporangiales</taxon>
        <taxon>Nocardiopsidaceae</taxon>
        <taxon>Nocardiopsis</taxon>
    </lineage>
</organism>
<proteinExistence type="predicted"/>
<dbReference type="AlphaFoldDB" id="J7KZ41"/>
<dbReference type="AntiFam" id="ANF00006">
    <property type="entry name" value="Translation of CRISPR region"/>
</dbReference>
<evidence type="ECO:0000313" key="3">
    <source>
        <dbReference type="Proteomes" id="UP000003779"/>
    </source>
</evidence>
<reference evidence="3" key="2">
    <citation type="submission" date="2012-08" db="EMBL/GenBank/DDBJ databases">
        <title>Whole-genome sequence of Nocardiopsis alba strain ATCC BAA-2165 associated with honeybees.</title>
        <authorList>
            <person name="Qiao J."/>
            <person name="Chen L."/>
            <person name="Li Y."/>
            <person name="Wang J."/>
            <person name="Zhang W."/>
            <person name="Chen S."/>
        </authorList>
    </citation>
    <scope>NUCLEOTIDE SEQUENCE [LARGE SCALE GENOMIC DNA]</scope>
    <source>
        <strain evidence="3">ATCC BAA-2165 / BE74</strain>
    </source>
</reference>
<gene>
    <name evidence="2" type="ordered locus">B005_2178</name>
</gene>
<sequence length="107" mass="11170">MRGAHRPRTAGSPTVHPRVRGEQIKDVPGFHAIEGPSPRAWGSGGDLPASTGPVRPIPTYVGLRDGSDCRSPSSAVHPHVRGEQDREASEAGEQQGPSPRARGAVGP</sequence>
<accession>J7KZ41</accession>
<evidence type="ECO:0000313" key="2">
    <source>
        <dbReference type="EMBL" id="AFR05791.1"/>
    </source>
</evidence>
<evidence type="ECO:0000256" key="1">
    <source>
        <dbReference type="SAM" id="MobiDB-lite"/>
    </source>
</evidence>